<dbReference type="Proteomes" id="UP001055811">
    <property type="component" value="Linkage Group LG05"/>
</dbReference>
<gene>
    <name evidence="1" type="ORF">L2E82_28551</name>
</gene>
<reference evidence="2" key="1">
    <citation type="journal article" date="2022" name="Mol. Ecol. Resour.">
        <title>The genomes of chicory, endive, great burdock and yacon provide insights into Asteraceae palaeo-polyploidization history and plant inulin production.</title>
        <authorList>
            <person name="Fan W."/>
            <person name="Wang S."/>
            <person name="Wang H."/>
            <person name="Wang A."/>
            <person name="Jiang F."/>
            <person name="Liu H."/>
            <person name="Zhao H."/>
            <person name="Xu D."/>
            <person name="Zhang Y."/>
        </authorList>
    </citation>
    <scope>NUCLEOTIDE SEQUENCE [LARGE SCALE GENOMIC DNA]</scope>
    <source>
        <strain evidence="2">cv. Punajuju</strain>
    </source>
</reference>
<evidence type="ECO:0000313" key="2">
    <source>
        <dbReference type="Proteomes" id="UP001055811"/>
    </source>
</evidence>
<dbReference type="EMBL" id="CM042013">
    <property type="protein sequence ID" value="KAI3738517.1"/>
    <property type="molecule type" value="Genomic_DNA"/>
</dbReference>
<comment type="caution">
    <text evidence="1">The sequence shown here is derived from an EMBL/GenBank/DDBJ whole genome shotgun (WGS) entry which is preliminary data.</text>
</comment>
<organism evidence="1 2">
    <name type="scientific">Cichorium intybus</name>
    <name type="common">Chicory</name>
    <dbReference type="NCBI Taxonomy" id="13427"/>
    <lineage>
        <taxon>Eukaryota</taxon>
        <taxon>Viridiplantae</taxon>
        <taxon>Streptophyta</taxon>
        <taxon>Embryophyta</taxon>
        <taxon>Tracheophyta</taxon>
        <taxon>Spermatophyta</taxon>
        <taxon>Magnoliopsida</taxon>
        <taxon>eudicotyledons</taxon>
        <taxon>Gunneridae</taxon>
        <taxon>Pentapetalae</taxon>
        <taxon>asterids</taxon>
        <taxon>campanulids</taxon>
        <taxon>Asterales</taxon>
        <taxon>Asteraceae</taxon>
        <taxon>Cichorioideae</taxon>
        <taxon>Cichorieae</taxon>
        <taxon>Cichoriinae</taxon>
        <taxon>Cichorium</taxon>
    </lineage>
</organism>
<keyword evidence="2" id="KW-1185">Reference proteome</keyword>
<proteinExistence type="predicted"/>
<evidence type="ECO:0000313" key="1">
    <source>
        <dbReference type="EMBL" id="KAI3738517.1"/>
    </source>
</evidence>
<name>A0ACB9CW27_CICIN</name>
<accession>A0ACB9CW27</accession>
<protein>
    <submittedName>
        <fullName evidence="1">Uncharacterized protein</fullName>
    </submittedName>
</protein>
<reference evidence="1 2" key="2">
    <citation type="journal article" date="2022" name="Mol. Ecol. Resour.">
        <title>The genomes of chicory, endive, great burdock and yacon provide insights into Asteraceae paleo-polyploidization history and plant inulin production.</title>
        <authorList>
            <person name="Fan W."/>
            <person name="Wang S."/>
            <person name="Wang H."/>
            <person name="Wang A."/>
            <person name="Jiang F."/>
            <person name="Liu H."/>
            <person name="Zhao H."/>
            <person name="Xu D."/>
            <person name="Zhang Y."/>
        </authorList>
    </citation>
    <scope>NUCLEOTIDE SEQUENCE [LARGE SCALE GENOMIC DNA]</scope>
    <source>
        <strain evidence="2">cv. Punajuju</strain>
        <tissue evidence="1">Leaves</tissue>
    </source>
</reference>
<sequence length="133" mass="15434">MRSRRSRKINLGATQGSEKIAFRGATQGSVGSGCIRYRRKPGGRRTRRQSISEEQHRVREAERRCRFVKQRRFHLRNNMLQSLQLSYNTTMVMPIGFAGLGNPDIEGTDQVFTLKWLMTVEPVDRWSTVNLHQ</sequence>